<evidence type="ECO:0000313" key="1">
    <source>
        <dbReference type="EMBL" id="OOQ57142.1"/>
    </source>
</evidence>
<organism evidence="1 2">
    <name type="scientific">Mucilaginibacter pedocola</name>
    <dbReference type="NCBI Taxonomy" id="1792845"/>
    <lineage>
        <taxon>Bacteria</taxon>
        <taxon>Pseudomonadati</taxon>
        <taxon>Bacteroidota</taxon>
        <taxon>Sphingobacteriia</taxon>
        <taxon>Sphingobacteriales</taxon>
        <taxon>Sphingobacteriaceae</taxon>
        <taxon>Mucilaginibacter</taxon>
    </lineage>
</organism>
<gene>
    <name evidence="1" type="ORF">BC343_16615</name>
</gene>
<dbReference type="EMBL" id="MBTF01000037">
    <property type="protein sequence ID" value="OOQ57142.1"/>
    <property type="molecule type" value="Genomic_DNA"/>
</dbReference>
<dbReference type="AlphaFoldDB" id="A0A1S9P874"/>
<accession>A0A1S9P874</accession>
<dbReference type="Pfam" id="PF20459">
    <property type="entry name" value="DUF6712"/>
    <property type="match status" value="1"/>
</dbReference>
<name>A0A1S9P874_9SPHI</name>
<reference evidence="1 2" key="1">
    <citation type="submission" date="2016-07" db="EMBL/GenBank/DDBJ databases">
        <title>Genomic analysis of zinc-resistant bacterium Mucilaginibacter pedocola TBZ30.</title>
        <authorList>
            <person name="Huang J."/>
            <person name="Tang J."/>
        </authorList>
    </citation>
    <scope>NUCLEOTIDE SEQUENCE [LARGE SCALE GENOMIC DNA]</scope>
    <source>
        <strain evidence="1 2">TBZ30</strain>
    </source>
</reference>
<protein>
    <submittedName>
        <fullName evidence="1">Uncharacterized protein</fullName>
    </submittedName>
</protein>
<evidence type="ECO:0000313" key="2">
    <source>
        <dbReference type="Proteomes" id="UP000189739"/>
    </source>
</evidence>
<keyword evidence="2" id="KW-1185">Reference proteome</keyword>
<dbReference type="Proteomes" id="UP000189739">
    <property type="component" value="Unassembled WGS sequence"/>
</dbReference>
<sequence length="181" mass="20700">MIKDRTAIHGKIDPKLLYPDIKIAQDMYIHPLLGSALYTKLQSLISTNTIAGAYKTLLDDFVADCLVYYTLTDLPTTISYQFWNKGVVRKLGENTDLPSMSELVDLANKYKNRAEFYANRLRLYLRQNAAEYFPEYINPGNGIDTIVPDGRSYSCPVYLGNEDVKKDRGYESWYQGDKPNC</sequence>
<dbReference type="STRING" id="1792845.BC343_16615"/>
<dbReference type="InterPro" id="IPR046558">
    <property type="entry name" value="DUF6712"/>
</dbReference>
<comment type="caution">
    <text evidence="1">The sequence shown here is derived from an EMBL/GenBank/DDBJ whole genome shotgun (WGS) entry which is preliminary data.</text>
</comment>
<proteinExistence type="predicted"/>